<protein>
    <submittedName>
        <fullName evidence="9">C-type cytochrome biogenesis protein CcsB</fullName>
    </submittedName>
</protein>
<dbReference type="PANTHER" id="PTHR30071">
    <property type="entry name" value="HEME EXPORTER PROTEIN C"/>
    <property type="match status" value="1"/>
</dbReference>
<sequence length="370" mass="39806">MNPVDIAVAANEGLAEFSNVLIKSAMAVYALAFVAHIVEWVFGSRSKVARTAAALTAKDTGKAGSTAAAGGVSVTVRTSGGTKVLEKPEVVTRSATGRRADVPDGPGAAGGDEKGDLYGRIAVSLTVLAFLLHFGAVLTRALSVQRAPWGNMYEFSTAFSMVAVGAYLGFLIAKKDIRWIGLPLVTTVLLDLGLAIVVFYTESDQLVPALDSYWMWIHVSLAIVCGALFYIGAVSTLLYLFRDRYEAKLEAGGKPGALATSVLERLPSAASLDGFAYRINAAVFPFWTFTIIAGAIWAENAWGRYWGWDPKEVWSFITWVGYAAYLHARATAGWKGRKAAYLAVIAFLCFLFNYYGVNIFFDGLHSYGGV</sequence>
<evidence type="ECO:0000313" key="9">
    <source>
        <dbReference type="EMBL" id="GAA2416896.1"/>
    </source>
</evidence>
<keyword evidence="5 7" id="KW-0472">Membrane</keyword>
<dbReference type="InterPro" id="IPR017562">
    <property type="entry name" value="Cyt_c_biogenesis_CcsA"/>
</dbReference>
<dbReference type="Pfam" id="PF01578">
    <property type="entry name" value="Cytochrom_C_asm"/>
    <property type="match status" value="1"/>
</dbReference>
<gene>
    <name evidence="9" type="primary">ccsB</name>
    <name evidence="9" type="ORF">GCM10010420_53970</name>
</gene>
<reference evidence="9 10" key="1">
    <citation type="journal article" date="2019" name="Int. J. Syst. Evol. Microbiol.">
        <title>The Global Catalogue of Microorganisms (GCM) 10K type strain sequencing project: providing services to taxonomists for standard genome sequencing and annotation.</title>
        <authorList>
            <consortium name="The Broad Institute Genomics Platform"/>
            <consortium name="The Broad Institute Genome Sequencing Center for Infectious Disease"/>
            <person name="Wu L."/>
            <person name="Ma J."/>
        </authorList>
    </citation>
    <scope>NUCLEOTIDE SEQUENCE [LARGE SCALE GENOMIC DNA]</scope>
    <source>
        <strain evidence="9 10">JCM 6921</strain>
    </source>
</reference>
<keyword evidence="2 7" id="KW-0812">Transmembrane</keyword>
<evidence type="ECO:0000256" key="1">
    <source>
        <dbReference type="ARBA" id="ARBA00004141"/>
    </source>
</evidence>
<dbReference type="NCBIfam" id="TIGR03144">
    <property type="entry name" value="cytochr_II_ccsB"/>
    <property type="match status" value="1"/>
</dbReference>
<evidence type="ECO:0000313" key="10">
    <source>
        <dbReference type="Proteomes" id="UP001500058"/>
    </source>
</evidence>
<feature type="transmembrane region" description="Helical" evidence="7">
    <location>
        <begin position="213"/>
        <end position="241"/>
    </location>
</feature>
<keyword evidence="10" id="KW-1185">Reference proteome</keyword>
<feature type="transmembrane region" description="Helical" evidence="7">
    <location>
        <begin position="313"/>
        <end position="332"/>
    </location>
</feature>
<evidence type="ECO:0000256" key="5">
    <source>
        <dbReference type="ARBA" id="ARBA00023136"/>
    </source>
</evidence>
<evidence type="ECO:0000259" key="8">
    <source>
        <dbReference type="Pfam" id="PF01578"/>
    </source>
</evidence>
<feature type="transmembrane region" description="Helical" evidence="7">
    <location>
        <begin position="275"/>
        <end position="298"/>
    </location>
</feature>
<dbReference type="InterPro" id="IPR002541">
    <property type="entry name" value="Cyt_c_assembly"/>
</dbReference>
<feature type="transmembrane region" description="Helical" evidence="7">
    <location>
        <begin position="20"/>
        <end position="42"/>
    </location>
</feature>
<keyword evidence="4 7" id="KW-1133">Transmembrane helix</keyword>
<feature type="transmembrane region" description="Helical" evidence="7">
    <location>
        <begin position="155"/>
        <end position="173"/>
    </location>
</feature>
<accession>A0ABN3IXQ8</accession>
<feature type="region of interest" description="Disordered" evidence="6">
    <location>
        <begin position="92"/>
        <end position="111"/>
    </location>
</feature>
<dbReference type="Proteomes" id="UP001500058">
    <property type="component" value="Unassembled WGS sequence"/>
</dbReference>
<dbReference type="PANTHER" id="PTHR30071:SF1">
    <property type="entry name" value="CYTOCHROME B_B6 PROTEIN-RELATED"/>
    <property type="match status" value="1"/>
</dbReference>
<evidence type="ECO:0000256" key="2">
    <source>
        <dbReference type="ARBA" id="ARBA00022692"/>
    </source>
</evidence>
<dbReference type="InterPro" id="IPR045062">
    <property type="entry name" value="Cyt_c_biogenesis_CcsA/CcmC"/>
</dbReference>
<feature type="transmembrane region" description="Helical" evidence="7">
    <location>
        <begin position="180"/>
        <end position="201"/>
    </location>
</feature>
<proteinExistence type="predicted"/>
<dbReference type="EMBL" id="BAAATJ010000038">
    <property type="protein sequence ID" value="GAA2416896.1"/>
    <property type="molecule type" value="Genomic_DNA"/>
</dbReference>
<name>A0ABN3IXQ8_9ACTN</name>
<evidence type="ECO:0000256" key="4">
    <source>
        <dbReference type="ARBA" id="ARBA00022989"/>
    </source>
</evidence>
<comment type="caution">
    <text evidence="9">The sequence shown here is derived from an EMBL/GenBank/DDBJ whole genome shotgun (WGS) entry which is preliminary data.</text>
</comment>
<comment type="subcellular location">
    <subcellularLocation>
        <location evidence="1">Membrane</location>
        <topology evidence="1">Multi-pass membrane protein</topology>
    </subcellularLocation>
</comment>
<evidence type="ECO:0000256" key="3">
    <source>
        <dbReference type="ARBA" id="ARBA00022748"/>
    </source>
</evidence>
<organism evidence="9 10">
    <name type="scientific">Streptomyces glaucosporus</name>
    <dbReference type="NCBI Taxonomy" id="284044"/>
    <lineage>
        <taxon>Bacteria</taxon>
        <taxon>Bacillati</taxon>
        <taxon>Actinomycetota</taxon>
        <taxon>Actinomycetes</taxon>
        <taxon>Kitasatosporales</taxon>
        <taxon>Streptomycetaceae</taxon>
        <taxon>Streptomyces</taxon>
    </lineage>
</organism>
<evidence type="ECO:0000256" key="6">
    <source>
        <dbReference type="SAM" id="MobiDB-lite"/>
    </source>
</evidence>
<feature type="transmembrane region" description="Helical" evidence="7">
    <location>
        <begin position="339"/>
        <end position="361"/>
    </location>
</feature>
<evidence type="ECO:0000256" key="7">
    <source>
        <dbReference type="SAM" id="Phobius"/>
    </source>
</evidence>
<feature type="transmembrane region" description="Helical" evidence="7">
    <location>
        <begin position="121"/>
        <end position="143"/>
    </location>
</feature>
<keyword evidence="3" id="KW-0201">Cytochrome c-type biogenesis</keyword>
<feature type="domain" description="Cytochrome c assembly protein" evidence="8">
    <location>
        <begin position="127"/>
        <end position="365"/>
    </location>
</feature>